<protein>
    <submittedName>
        <fullName evidence="1">Uncharacterized protein</fullName>
    </submittedName>
</protein>
<dbReference type="EMBL" id="KN834769">
    <property type="protein sequence ID" value="KIK62027.1"/>
    <property type="molecule type" value="Genomic_DNA"/>
</dbReference>
<keyword evidence="2" id="KW-1185">Reference proteome</keyword>
<gene>
    <name evidence="1" type="ORF">GYMLUDRAFT_260547</name>
</gene>
<proteinExistence type="predicted"/>
<dbReference type="HOGENOM" id="CLU_1602914_0_0_1"/>
<accession>A0A0D0CS23</accession>
<evidence type="ECO:0000313" key="2">
    <source>
        <dbReference type="Proteomes" id="UP000053593"/>
    </source>
</evidence>
<evidence type="ECO:0000313" key="1">
    <source>
        <dbReference type="EMBL" id="KIK62027.1"/>
    </source>
</evidence>
<reference evidence="1 2" key="1">
    <citation type="submission" date="2014-04" db="EMBL/GenBank/DDBJ databases">
        <title>Evolutionary Origins and Diversification of the Mycorrhizal Mutualists.</title>
        <authorList>
            <consortium name="DOE Joint Genome Institute"/>
            <consortium name="Mycorrhizal Genomics Consortium"/>
            <person name="Kohler A."/>
            <person name="Kuo A."/>
            <person name="Nagy L.G."/>
            <person name="Floudas D."/>
            <person name="Copeland A."/>
            <person name="Barry K.W."/>
            <person name="Cichocki N."/>
            <person name="Veneault-Fourrey C."/>
            <person name="LaButti K."/>
            <person name="Lindquist E.A."/>
            <person name="Lipzen A."/>
            <person name="Lundell T."/>
            <person name="Morin E."/>
            <person name="Murat C."/>
            <person name="Riley R."/>
            <person name="Ohm R."/>
            <person name="Sun H."/>
            <person name="Tunlid A."/>
            <person name="Henrissat B."/>
            <person name="Grigoriev I.V."/>
            <person name="Hibbett D.S."/>
            <person name="Martin F."/>
        </authorList>
    </citation>
    <scope>NUCLEOTIDE SEQUENCE [LARGE SCALE GENOMIC DNA]</scope>
    <source>
        <strain evidence="1 2">FD-317 M1</strain>
    </source>
</reference>
<sequence>MFQVPSSTSRSIFKLTSASEKPILINPPPPPPPSCYREPIYEDSDVDALKRRERARAVAVDFDWVMQESRKTQLASSFTVHQINALQLFPSWNSRIMDATILKSSDAPSQYEPLAPTDSASSMMILQRHQPPRKSRPPVPSGTELLIYHPLCCQRSTTPRCPKKAA</sequence>
<dbReference type="OrthoDB" id="3063716at2759"/>
<name>A0A0D0CS23_9AGAR</name>
<dbReference type="AlphaFoldDB" id="A0A0D0CS23"/>
<organism evidence="1 2">
    <name type="scientific">Collybiopsis luxurians FD-317 M1</name>
    <dbReference type="NCBI Taxonomy" id="944289"/>
    <lineage>
        <taxon>Eukaryota</taxon>
        <taxon>Fungi</taxon>
        <taxon>Dikarya</taxon>
        <taxon>Basidiomycota</taxon>
        <taxon>Agaricomycotina</taxon>
        <taxon>Agaricomycetes</taxon>
        <taxon>Agaricomycetidae</taxon>
        <taxon>Agaricales</taxon>
        <taxon>Marasmiineae</taxon>
        <taxon>Omphalotaceae</taxon>
        <taxon>Collybiopsis</taxon>
        <taxon>Collybiopsis luxurians</taxon>
    </lineage>
</organism>
<dbReference type="Proteomes" id="UP000053593">
    <property type="component" value="Unassembled WGS sequence"/>
</dbReference>